<keyword evidence="3" id="KW-0963">Cytoplasm</keyword>
<dbReference type="PANTHER" id="PTHR46613:SF1">
    <property type="entry name" value="RADIAL SPOKE HEAD 10 HOMOLOG B-RELATED"/>
    <property type="match status" value="1"/>
</dbReference>
<evidence type="ECO:0000256" key="5">
    <source>
        <dbReference type="ARBA" id="ARBA00022846"/>
    </source>
</evidence>
<dbReference type="PANTHER" id="PTHR46613">
    <property type="entry name" value="RADIAL SPOKE HEAD 10 HOMOLOG B-RELATED"/>
    <property type="match status" value="1"/>
</dbReference>
<keyword evidence="5" id="KW-0282">Flagellum</keyword>
<reference evidence="10" key="1">
    <citation type="submission" date="2021-01" db="EMBL/GenBank/DDBJ databases">
        <authorList>
            <person name="Zahm M."/>
            <person name="Roques C."/>
            <person name="Cabau C."/>
            <person name="Klopp C."/>
            <person name="Donnadieu C."/>
            <person name="Jouanno E."/>
            <person name="Lampietro C."/>
            <person name="Louis A."/>
            <person name="Herpin A."/>
            <person name="Echchiki A."/>
            <person name="Berthelot C."/>
            <person name="Parey E."/>
            <person name="Roest-Crollius H."/>
            <person name="Braasch I."/>
            <person name="Postlethwait J."/>
            <person name="Bobe J."/>
            <person name="Montfort J."/>
            <person name="Bouchez O."/>
            <person name="Begum T."/>
            <person name="Mejri S."/>
            <person name="Adams A."/>
            <person name="Chen W.-J."/>
            <person name="Guiguen Y."/>
        </authorList>
    </citation>
    <scope>NUCLEOTIDE SEQUENCE</scope>
    <source>
        <tissue evidence="10">Blood</tissue>
    </source>
</reference>
<dbReference type="SMART" id="SM00698">
    <property type="entry name" value="MORN"/>
    <property type="match status" value="10"/>
</dbReference>
<accession>A0A8T3DFF8</accession>
<dbReference type="InterPro" id="IPR003409">
    <property type="entry name" value="MORN"/>
</dbReference>
<keyword evidence="7" id="KW-0206">Cytoskeleton</keyword>
<dbReference type="GO" id="GO:0031514">
    <property type="term" value="C:motile cilium"/>
    <property type="evidence" value="ECO:0007669"/>
    <property type="project" value="UniProtKB-SubCell"/>
</dbReference>
<evidence type="ECO:0000256" key="2">
    <source>
        <dbReference type="ARBA" id="ARBA00004430"/>
    </source>
</evidence>
<proteinExistence type="predicted"/>
<gene>
    <name evidence="10" type="ORF">AGOR_G00090130</name>
</gene>
<feature type="compositionally biased region" description="Basic residues" evidence="9">
    <location>
        <begin position="1"/>
        <end position="10"/>
    </location>
</feature>
<evidence type="ECO:0000313" key="11">
    <source>
        <dbReference type="Proteomes" id="UP000829720"/>
    </source>
</evidence>
<dbReference type="Proteomes" id="UP000829720">
    <property type="component" value="Unassembled WGS sequence"/>
</dbReference>
<evidence type="ECO:0000256" key="9">
    <source>
        <dbReference type="SAM" id="MobiDB-lite"/>
    </source>
</evidence>
<evidence type="ECO:0000256" key="1">
    <source>
        <dbReference type="ARBA" id="ARBA00004230"/>
    </source>
</evidence>
<dbReference type="Pfam" id="PF02493">
    <property type="entry name" value="MORN"/>
    <property type="match status" value="9"/>
</dbReference>
<dbReference type="AlphaFoldDB" id="A0A8T3DFF8"/>
<feature type="region of interest" description="Disordered" evidence="9">
    <location>
        <begin position="1"/>
        <end position="68"/>
    </location>
</feature>
<dbReference type="GO" id="GO:0005930">
    <property type="term" value="C:axoneme"/>
    <property type="evidence" value="ECO:0007669"/>
    <property type="project" value="UniProtKB-SubCell"/>
</dbReference>
<dbReference type="Gene3D" id="2.20.110.10">
    <property type="entry name" value="Histone H3 K4-specific methyltransferase SET7/9 N-terminal domain"/>
    <property type="match status" value="5"/>
</dbReference>
<keyword evidence="4" id="KW-0677">Repeat</keyword>
<keyword evidence="11" id="KW-1185">Reference proteome</keyword>
<dbReference type="SUPFAM" id="SSF82185">
    <property type="entry name" value="Histone H3 K4-specific methyltransferase SET7/9 N-terminal domain"/>
    <property type="match status" value="3"/>
</dbReference>
<sequence length="501" mass="55257">MAKGDKKKKVEKSIAEASSPKLASGSATSVVSEPPLAQVTPEADDSGQNTNCSSASLSSQPPLIENPAPREEFCDVPVLSSVIVQRYEGEKCRELFHGEGVAYFQGGHVYKGMFSKGYMHGHGIYTWADGVKYEGEFVSNVAMGNGTYTWVDGSRYEGEVCNGIRHGFGTFTCARKTVSYRGQWSHGKRHGKGTIYYDPECASWYEGDWVSNVREGFGVRRYPSGNVYEGQWQNNGRHGEGTMKWTELGEQYSGQWEHGLQHGQGTHSWLLRRAPGSQYPQRNQYVGQFVRGLRHGPGKFYYASGALYDGEWKNNKKHGQGRFTFKNGRMFEGEFVEDHMAEFPAFSMGGTSTPDLSGIRTCTPPCGTGERPWTPVNGSPGSDSLLGPDVALEVKVLLESLPDAPRDVELRQVEFAVLRHMAELHHSSLESLDNTFLLLAWRADRLPPSQQDHAGPSGQAAPWKRSPGGGPLPVRHHVLQNVCQLHCGPGLSHLPQRDGVI</sequence>
<comment type="subcellular location">
    <subcellularLocation>
        <location evidence="1">Cell projection</location>
        <location evidence="1">Cilium</location>
        <location evidence="1">Flagellum</location>
    </subcellularLocation>
    <subcellularLocation>
        <location evidence="2">Cytoplasm</location>
        <location evidence="2">Cytoskeleton</location>
        <location evidence="2">Cilium axoneme</location>
    </subcellularLocation>
</comment>
<comment type="caution">
    <text evidence="10">The sequence shown here is derived from an EMBL/GenBank/DDBJ whole genome shotgun (WGS) entry which is preliminary data.</text>
</comment>
<keyword evidence="8" id="KW-0966">Cell projection</keyword>
<feature type="region of interest" description="Disordered" evidence="9">
    <location>
        <begin position="448"/>
        <end position="471"/>
    </location>
</feature>
<protein>
    <submittedName>
        <fullName evidence="10">Uncharacterized protein</fullName>
    </submittedName>
</protein>
<feature type="compositionally biased region" description="Polar residues" evidence="9">
    <location>
        <begin position="46"/>
        <end position="61"/>
    </location>
</feature>
<organism evidence="10 11">
    <name type="scientific">Albula goreensis</name>
    <dbReference type="NCBI Taxonomy" id="1534307"/>
    <lineage>
        <taxon>Eukaryota</taxon>
        <taxon>Metazoa</taxon>
        <taxon>Chordata</taxon>
        <taxon>Craniata</taxon>
        <taxon>Vertebrata</taxon>
        <taxon>Euteleostomi</taxon>
        <taxon>Actinopterygii</taxon>
        <taxon>Neopterygii</taxon>
        <taxon>Teleostei</taxon>
        <taxon>Albuliformes</taxon>
        <taxon>Albulidae</taxon>
        <taxon>Albula</taxon>
    </lineage>
</organism>
<keyword evidence="6" id="KW-0969">Cilium</keyword>
<dbReference type="OrthoDB" id="294378at2759"/>
<evidence type="ECO:0000256" key="3">
    <source>
        <dbReference type="ARBA" id="ARBA00022490"/>
    </source>
</evidence>
<evidence type="ECO:0000313" key="10">
    <source>
        <dbReference type="EMBL" id="KAI1895983.1"/>
    </source>
</evidence>
<evidence type="ECO:0000256" key="8">
    <source>
        <dbReference type="ARBA" id="ARBA00023273"/>
    </source>
</evidence>
<evidence type="ECO:0000256" key="6">
    <source>
        <dbReference type="ARBA" id="ARBA00023069"/>
    </source>
</evidence>
<dbReference type="EMBL" id="JAERUA010000008">
    <property type="protein sequence ID" value="KAI1895983.1"/>
    <property type="molecule type" value="Genomic_DNA"/>
</dbReference>
<evidence type="ECO:0000256" key="4">
    <source>
        <dbReference type="ARBA" id="ARBA00022737"/>
    </source>
</evidence>
<name>A0A8T3DFF8_9TELE</name>
<evidence type="ECO:0000256" key="7">
    <source>
        <dbReference type="ARBA" id="ARBA00023212"/>
    </source>
</evidence>